<evidence type="ECO:0000256" key="2">
    <source>
        <dbReference type="SAM" id="SignalP"/>
    </source>
</evidence>
<reference evidence="3 4" key="1">
    <citation type="submission" date="2019-02" db="EMBL/GenBank/DDBJ databases">
        <title>Arundinibacter roseus gen. nov., sp. nov., a new member of the family Cytophagaceae.</title>
        <authorList>
            <person name="Szuroczki S."/>
            <person name="Khayer B."/>
            <person name="Sproer C."/>
            <person name="Toumi M."/>
            <person name="Szabo A."/>
            <person name="Felfoldi T."/>
            <person name="Schumann P."/>
            <person name="Toth E."/>
        </authorList>
    </citation>
    <scope>NUCLEOTIDE SEQUENCE [LARGE SCALE GENOMIC DNA]</scope>
    <source>
        <strain evidence="3 4">DMA-k-7a</strain>
    </source>
</reference>
<keyword evidence="2" id="KW-0732">Signal</keyword>
<dbReference type="EMBL" id="SMJU01000001">
    <property type="protein sequence ID" value="TDB69001.1"/>
    <property type="molecule type" value="Genomic_DNA"/>
</dbReference>
<dbReference type="AlphaFoldDB" id="A0A4R4KRF5"/>
<keyword evidence="1" id="KW-0812">Transmembrane</keyword>
<dbReference type="Proteomes" id="UP000295706">
    <property type="component" value="Unassembled WGS sequence"/>
</dbReference>
<dbReference type="PROSITE" id="PS51257">
    <property type="entry name" value="PROKAR_LIPOPROTEIN"/>
    <property type="match status" value="1"/>
</dbReference>
<name>A0A4R4KRF5_9BACT</name>
<feature type="chain" id="PRO_5020674984" description="DUF4190 domain-containing protein" evidence="2">
    <location>
        <begin position="19"/>
        <end position="208"/>
    </location>
</feature>
<comment type="caution">
    <text evidence="3">The sequence shown here is derived from an EMBL/GenBank/DDBJ whole genome shotgun (WGS) entry which is preliminary data.</text>
</comment>
<keyword evidence="4" id="KW-1185">Reference proteome</keyword>
<feature type="transmembrane region" description="Helical" evidence="1">
    <location>
        <begin position="180"/>
        <end position="207"/>
    </location>
</feature>
<feature type="signal peptide" evidence="2">
    <location>
        <begin position="1"/>
        <end position="18"/>
    </location>
</feature>
<keyword evidence="1" id="KW-0472">Membrane</keyword>
<evidence type="ECO:0000256" key="1">
    <source>
        <dbReference type="SAM" id="Phobius"/>
    </source>
</evidence>
<keyword evidence="1" id="KW-1133">Transmembrane helix</keyword>
<proteinExistence type="predicted"/>
<organism evidence="3 4">
    <name type="scientific">Arundinibacter roseus</name>
    <dbReference type="NCBI Taxonomy" id="2070510"/>
    <lineage>
        <taxon>Bacteria</taxon>
        <taxon>Pseudomonadati</taxon>
        <taxon>Bacteroidota</taxon>
        <taxon>Cytophagia</taxon>
        <taxon>Cytophagales</taxon>
        <taxon>Spirosomataceae</taxon>
        <taxon>Arundinibacter</taxon>
    </lineage>
</organism>
<feature type="transmembrane region" description="Helical" evidence="1">
    <location>
        <begin position="129"/>
        <end position="159"/>
    </location>
</feature>
<sequence length="208" mass="21409">MKKILLLLVVAVAFQACQKNQYPVINNPHFESYTAAKTAPKPAAEVPISATASVLTASASEDMTAVVEATEQSTPIPAEAITPLHVAKKTPAQTTWKEKVVAKKIQKKIEKAQSPEKAKSAKAKPDTVALLSLIFGGAGLLLLLAGTGLGLLLGLAGLVMGIVGLSKIRKGTAPASSRTMAILGVVFGGLVTLLGLIVIAAVASYGFV</sequence>
<accession>A0A4R4KRF5</accession>
<protein>
    <recommendedName>
        <fullName evidence="5">DUF4190 domain-containing protein</fullName>
    </recommendedName>
</protein>
<evidence type="ECO:0000313" key="3">
    <source>
        <dbReference type="EMBL" id="TDB69001.1"/>
    </source>
</evidence>
<evidence type="ECO:0000313" key="4">
    <source>
        <dbReference type="Proteomes" id="UP000295706"/>
    </source>
</evidence>
<evidence type="ECO:0008006" key="5">
    <source>
        <dbReference type="Google" id="ProtNLM"/>
    </source>
</evidence>
<dbReference type="RefSeq" id="WP_132113662.1">
    <property type="nucleotide sequence ID" value="NZ_SMJU01000001.1"/>
</dbReference>
<gene>
    <name evidence="3" type="ORF">EZE20_01295</name>
</gene>